<name>A0A7C1FGM1_9CHLR</name>
<evidence type="ECO:0000313" key="1">
    <source>
        <dbReference type="EMBL" id="HDX32257.1"/>
    </source>
</evidence>
<protein>
    <submittedName>
        <fullName evidence="1">Uncharacterized protein</fullName>
    </submittedName>
</protein>
<dbReference type="EMBL" id="DSMG01000120">
    <property type="protein sequence ID" value="HDX32257.1"/>
    <property type="molecule type" value="Genomic_DNA"/>
</dbReference>
<organism evidence="1">
    <name type="scientific">Caldilinea aerophila</name>
    <dbReference type="NCBI Taxonomy" id="133453"/>
    <lineage>
        <taxon>Bacteria</taxon>
        <taxon>Bacillati</taxon>
        <taxon>Chloroflexota</taxon>
        <taxon>Caldilineae</taxon>
        <taxon>Caldilineales</taxon>
        <taxon>Caldilineaceae</taxon>
        <taxon>Caldilinea</taxon>
    </lineage>
</organism>
<gene>
    <name evidence="1" type="ORF">ENQ20_12345</name>
</gene>
<comment type="caution">
    <text evidence="1">The sequence shown here is derived from an EMBL/GenBank/DDBJ whole genome shotgun (WGS) entry which is preliminary data.</text>
</comment>
<dbReference type="AlphaFoldDB" id="A0A7C1FGM1"/>
<proteinExistence type="predicted"/>
<reference evidence="1" key="1">
    <citation type="journal article" date="2020" name="mSystems">
        <title>Genome- and Community-Level Interaction Insights into Carbon Utilization and Element Cycling Functions of Hydrothermarchaeota in Hydrothermal Sediment.</title>
        <authorList>
            <person name="Zhou Z."/>
            <person name="Liu Y."/>
            <person name="Xu W."/>
            <person name="Pan J."/>
            <person name="Luo Z.H."/>
            <person name="Li M."/>
        </authorList>
    </citation>
    <scope>NUCLEOTIDE SEQUENCE [LARGE SCALE GENOMIC DNA]</scope>
    <source>
        <strain evidence="1">SpSt-289</strain>
    </source>
</reference>
<accession>A0A7C1FGM1</accession>
<sequence>MKTRFYERTAYQLSDQPVPGCFVWLDEQFDRHFATYEEAFSHPCAIMAESLCARMADVEMYAFLIEDARKRHTVDPKAEERAALLTRSFWVGYLGAGRALLDVGAAILAGLYNLALPVAAISFGSGDFWHRLVTVAPNVHRRYHPLRLFLIEFLRWCNESAHRIPPILVVEAQFGRYAPRDDRLHFFNDPDFTLAEMHCATIHAHWVDPLALHVRWKPQFLLLCEKLTVNLSKALEQPK</sequence>